<keyword evidence="4" id="KW-1185">Reference proteome</keyword>
<dbReference type="GO" id="GO:0005763">
    <property type="term" value="C:mitochondrial small ribosomal subunit"/>
    <property type="evidence" value="ECO:0000318"/>
    <property type="project" value="GO_Central"/>
</dbReference>
<dbReference type="OrthoDB" id="2735536at2759"/>
<dbReference type="PANTHER" id="PTHR28058:SF1">
    <property type="entry name" value="SMALL RIBOSOMAL SUBUNIT PROTEIN BS1M"/>
    <property type="match status" value="1"/>
</dbReference>
<dbReference type="OMA" id="GCKRNLP"/>
<keyword evidence="2" id="KW-0687">Ribonucleoprotein</keyword>
<dbReference type="EMBL" id="KE651166">
    <property type="protein sequence ID" value="EEB07120.1"/>
    <property type="molecule type" value="Genomic_DNA"/>
</dbReference>
<accession>B6K1T9</accession>
<dbReference type="InterPro" id="IPR016712">
    <property type="entry name" value="Rbsml_bS1m-like"/>
</dbReference>
<dbReference type="HOGENOM" id="CLU_956973_0_0_1"/>
<name>B6K1T9_SCHJY</name>
<evidence type="ECO:0000313" key="2">
    <source>
        <dbReference type="EMBL" id="EEB07120.1"/>
    </source>
</evidence>
<dbReference type="VEuPathDB" id="FungiDB:SJAG_02201"/>
<proteinExistence type="predicted"/>
<keyword evidence="2" id="KW-0689">Ribosomal protein</keyword>
<dbReference type="PANTHER" id="PTHR28058">
    <property type="entry name" value="37S RIBOSOMAL PROTEIN MRP51, MITOCHONDRIAL"/>
    <property type="match status" value="1"/>
</dbReference>
<feature type="region of interest" description="Disordered" evidence="1">
    <location>
        <begin position="225"/>
        <end position="250"/>
    </location>
</feature>
<evidence type="ECO:0000313" key="4">
    <source>
        <dbReference type="Proteomes" id="UP000001744"/>
    </source>
</evidence>
<dbReference type="RefSeq" id="XP_002173413.1">
    <property type="nucleotide sequence ID" value="XM_002173377.2"/>
</dbReference>
<dbReference type="STRING" id="402676.B6K1T9"/>
<protein>
    <submittedName>
        <fullName evidence="2">Ribosomal protein subunit L51-b</fullName>
    </submittedName>
</protein>
<dbReference type="AlphaFoldDB" id="B6K1T9"/>
<dbReference type="GeneID" id="7050176"/>
<dbReference type="Pfam" id="PF11709">
    <property type="entry name" value="Mit_ribos_Mrp51"/>
    <property type="match status" value="1"/>
</dbReference>
<organism evidence="2 4">
    <name type="scientific">Schizosaccharomyces japonicus (strain yFS275 / FY16936)</name>
    <name type="common">Fission yeast</name>
    <dbReference type="NCBI Taxonomy" id="402676"/>
    <lineage>
        <taxon>Eukaryota</taxon>
        <taxon>Fungi</taxon>
        <taxon>Dikarya</taxon>
        <taxon>Ascomycota</taxon>
        <taxon>Taphrinomycotina</taxon>
        <taxon>Schizosaccharomycetes</taxon>
        <taxon>Schizosaccharomycetales</taxon>
        <taxon>Schizosaccharomycetaceae</taxon>
        <taxon>Schizosaccharomyces</taxon>
    </lineage>
</organism>
<dbReference type="GO" id="GO:0003735">
    <property type="term" value="F:structural constituent of ribosome"/>
    <property type="evidence" value="ECO:0000318"/>
    <property type="project" value="GO_Central"/>
</dbReference>
<dbReference type="eggNOG" id="ENOG502SBK0">
    <property type="taxonomic scope" value="Eukaryota"/>
</dbReference>
<dbReference type="Proteomes" id="UP000001744">
    <property type="component" value="Unassembled WGS sequence"/>
</dbReference>
<dbReference type="JaponicusDB" id="SJAG_02201">
    <property type="gene designation" value="mrp51"/>
</dbReference>
<dbReference type="GO" id="GO:0070124">
    <property type="term" value="P:mitochondrial translational initiation"/>
    <property type="evidence" value="ECO:0000318"/>
    <property type="project" value="GO_Central"/>
</dbReference>
<sequence length="291" mass="33112">MSFPQLLRLSRTVSMPRLHTTMIAGPNSFFPDVQAITAKQNSRNRGDWGLKKQLPQLKTRYLRVYELDSYERQSVFKSGDRYVRLLKNIRCLGLNQNRLRIDLLEKTQESNKHKISGGHHHRIPKPKNLALDISGGLQYSTLHLLKNRRLWKERRGSRSLLRDEIPVVLFSQTPAVQLYGVGGLTVASLRSSSFGKNRARFLSFAERIQFSINADGRITLEPQHVTTRSKQHTGQLRGQRLSMNNGETGLSSEEQFNADLAHALDSSTPISKYGDFPPAFVLTEESNDKPF</sequence>
<evidence type="ECO:0000313" key="3">
    <source>
        <dbReference type="JaponicusDB" id="SJAG_02201"/>
    </source>
</evidence>
<reference evidence="2 4" key="1">
    <citation type="journal article" date="2011" name="Science">
        <title>Comparative functional genomics of the fission yeasts.</title>
        <authorList>
            <person name="Rhind N."/>
            <person name="Chen Z."/>
            <person name="Yassour M."/>
            <person name="Thompson D.A."/>
            <person name="Haas B.J."/>
            <person name="Habib N."/>
            <person name="Wapinski I."/>
            <person name="Roy S."/>
            <person name="Lin M.F."/>
            <person name="Heiman D.I."/>
            <person name="Young S.K."/>
            <person name="Furuya K."/>
            <person name="Guo Y."/>
            <person name="Pidoux A."/>
            <person name="Chen H.M."/>
            <person name="Robbertse B."/>
            <person name="Goldberg J.M."/>
            <person name="Aoki K."/>
            <person name="Bayne E.H."/>
            <person name="Berlin A.M."/>
            <person name="Desjardins C.A."/>
            <person name="Dobbs E."/>
            <person name="Dukaj L."/>
            <person name="Fan L."/>
            <person name="FitzGerald M.G."/>
            <person name="French C."/>
            <person name="Gujja S."/>
            <person name="Hansen K."/>
            <person name="Keifenheim D."/>
            <person name="Levin J.Z."/>
            <person name="Mosher R.A."/>
            <person name="Mueller C.A."/>
            <person name="Pfiffner J."/>
            <person name="Priest M."/>
            <person name="Russ C."/>
            <person name="Smialowska A."/>
            <person name="Swoboda P."/>
            <person name="Sykes S.M."/>
            <person name="Vaughn M."/>
            <person name="Vengrova S."/>
            <person name="Yoder R."/>
            <person name="Zeng Q."/>
            <person name="Allshire R."/>
            <person name="Baulcombe D."/>
            <person name="Birren B.W."/>
            <person name="Brown W."/>
            <person name="Ekwall K."/>
            <person name="Kellis M."/>
            <person name="Leatherwood J."/>
            <person name="Levin H."/>
            <person name="Margalit H."/>
            <person name="Martienssen R."/>
            <person name="Nieduszynski C.A."/>
            <person name="Spatafora J.W."/>
            <person name="Friedman N."/>
            <person name="Dalgaard J.Z."/>
            <person name="Baumann P."/>
            <person name="Niki H."/>
            <person name="Regev A."/>
            <person name="Nusbaum C."/>
        </authorList>
    </citation>
    <scope>NUCLEOTIDE SEQUENCE [LARGE SCALE GENOMIC DNA]</scope>
    <source>
        <strain evidence="4">yFS275 / FY16936</strain>
    </source>
</reference>
<evidence type="ECO:0000256" key="1">
    <source>
        <dbReference type="SAM" id="MobiDB-lite"/>
    </source>
</evidence>
<gene>
    <name evidence="3" type="primary">mrp51</name>
    <name evidence="2" type="ORF">SJAG_02201</name>
</gene>